<reference evidence="1" key="1">
    <citation type="submission" date="2023-06" db="EMBL/GenBank/DDBJ databases">
        <title>Complete and circular genome of Acidithiobacillus ferrianus DSM 107098.</title>
        <authorList>
            <person name="Norris P.R."/>
            <person name="Falagan C."/>
            <person name="Moya-Beltran A."/>
            <person name="Castro M."/>
            <person name="Quatrini R."/>
            <person name="Johnson D.B."/>
        </authorList>
    </citation>
    <scope>NUCLEOTIDE SEQUENCE</scope>
    <source>
        <strain evidence="1">MG</strain>
    </source>
</reference>
<gene>
    <name evidence="1" type="ORF">GL267_010390</name>
</gene>
<name>A0ACD5H5G4_9PROT</name>
<dbReference type="Proteomes" id="UP000470022">
    <property type="component" value="Chromosome"/>
</dbReference>
<accession>A0ACD5H5G4</accession>
<evidence type="ECO:0000313" key="1">
    <source>
        <dbReference type="EMBL" id="XRI68162.1"/>
    </source>
</evidence>
<evidence type="ECO:0000313" key="2">
    <source>
        <dbReference type="Proteomes" id="UP000470022"/>
    </source>
</evidence>
<sequence>MKNQTREIDTYDSATSRSLLYLGPRDVLAPWTPLFQQEGWDVIFATGPEEVPGLITKTAPMVGLIAFGERELADNGRRIEIVVAQAPALRWIALIPREAAERPILRQLIGGAFYDYHSLPIDGKRLLLTLGHARGMAQITADAMLSEDWEANRGHESEMVGASPQMQKIYQEIRKVAGVDAPVLITGESGTGKELTAQAIHERSSRAGGPFVAVNCGALPANLIQSELFGHEKGAFTGAHEKKLGRIENASGGTLFLDEIGDLPMDLQTNLLRFLQEKTIHRIGGRQDIHVDVRVLAATHVNLETAIKDGRFRQDLYYRLNVLQIRMPPLKDRTGDIPLLAQYIFRRFANEKGHRVKGFSEEAMHAMNHYDWPGNIRELINRVRRAMVMCEKFLISPVDLGLERRTNSRMQVTLTEARDNAEVGSIRAALAQSRGSVTVAAQQLGISRVSLYRLMEKHGITKS</sequence>
<proteinExistence type="predicted"/>
<organism evidence="1 2">
    <name type="scientific">Acidithiobacillus ferrianus</name>
    <dbReference type="NCBI Taxonomy" id="2678518"/>
    <lineage>
        <taxon>Bacteria</taxon>
        <taxon>Pseudomonadati</taxon>
        <taxon>Pseudomonadota</taxon>
        <taxon>Acidithiobacillia</taxon>
        <taxon>Acidithiobacillales</taxon>
        <taxon>Acidithiobacillaceae</taxon>
        <taxon>Acidithiobacillus</taxon>
    </lineage>
</organism>
<dbReference type="EMBL" id="CP127523">
    <property type="protein sequence ID" value="XRI68162.1"/>
    <property type="molecule type" value="Genomic_DNA"/>
</dbReference>
<protein>
    <submittedName>
        <fullName evidence="1">Sigma-54 dependent transcriptional regulator</fullName>
    </submittedName>
</protein>
<keyword evidence="2" id="KW-1185">Reference proteome</keyword>